<dbReference type="Proteomes" id="UP000184097">
    <property type="component" value="Unassembled WGS sequence"/>
</dbReference>
<organism evidence="2 3">
    <name type="scientific">Butyrivibrio hungatei DSM 14810</name>
    <dbReference type="NCBI Taxonomy" id="1121132"/>
    <lineage>
        <taxon>Bacteria</taxon>
        <taxon>Bacillati</taxon>
        <taxon>Bacillota</taxon>
        <taxon>Clostridia</taxon>
        <taxon>Lachnospirales</taxon>
        <taxon>Lachnospiraceae</taxon>
        <taxon>Butyrivibrio</taxon>
    </lineage>
</organism>
<dbReference type="EMBL" id="FRDH01000003">
    <property type="protein sequence ID" value="SHN51006.1"/>
    <property type="molecule type" value="Genomic_DNA"/>
</dbReference>
<reference evidence="2 3" key="1">
    <citation type="submission" date="2016-12" db="EMBL/GenBank/DDBJ databases">
        <authorList>
            <person name="Song W.-J."/>
            <person name="Kurnit D.M."/>
        </authorList>
    </citation>
    <scope>NUCLEOTIDE SEQUENCE [LARGE SCALE GENOMIC DNA]</scope>
    <source>
        <strain evidence="2 3">DSM 14810</strain>
    </source>
</reference>
<feature type="domain" description="DUF4422" evidence="1">
    <location>
        <begin position="221"/>
        <end position="410"/>
    </location>
</feature>
<gene>
    <name evidence="2" type="ORF">SAMN02745247_00625</name>
</gene>
<dbReference type="RefSeq" id="WP_072700867.1">
    <property type="nucleotide sequence ID" value="NZ_FRDH01000003.1"/>
</dbReference>
<evidence type="ECO:0000313" key="3">
    <source>
        <dbReference type="Proteomes" id="UP000184097"/>
    </source>
</evidence>
<evidence type="ECO:0000313" key="2">
    <source>
        <dbReference type="EMBL" id="SHN51006.1"/>
    </source>
</evidence>
<dbReference type="InterPro" id="IPR025536">
    <property type="entry name" value="DUF4422"/>
</dbReference>
<dbReference type="AlphaFoldDB" id="A0A1M7RXT2"/>
<accession>A0A1M7RXT2</accession>
<proteinExistence type="predicted"/>
<evidence type="ECO:0000259" key="1">
    <source>
        <dbReference type="Pfam" id="PF14393"/>
    </source>
</evidence>
<name>A0A1M7RXT2_9FIRM</name>
<protein>
    <recommendedName>
        <fullName evidence="1">DUF4422 domain-containing protein</fullName>
    </recommendedName>
</protein>
<dbReference type="Pfam" id="PF14393">
    <property type="entry name" value="DUF4422"/>
    <property type="match status" value="1"/>
</dbReference>
<sequence length="427" mass="49901">MIMSFDNLFSRGIEFYLYGAGKRGREMLALIDKCGYKDLVKGFIVKNINENDKNIEQIPVFSLSDDSLDKNAPVILALAKKDYIQEAQKGLLEQHFSNIIPLSSEDRLLYEYIKAKRYFESLDKEVKVEKMPYDEYGFCHLTREGMNYRFYYMVLKNEVTIRYPFFEKDKLKESFEHSYGKIRLLKDEKASGDADLSKIKIFRARCSSDVAPLLLDKPAFVDDIQVGAALTSNQICEYRDDTGENISKLNRDFSEGTALYWMWKNAHDADYVGLYHYARYMDIDEKDLQKIETNGIDIVVTTPMLVGAPIKDFFCPRYIPKQDWELMEKALIRHFPEYADTLIEYGHAFCYPGANLMIMKKSVFDEYADFAFTVMKDVTDFYDSQGIVREDRYAGYLMENLTAMYVMHNKERFKTAFTDLLYVKKID</sequence>